<dbReference type="Proteomes" id="UP000515947">
    <property type="component" value="Chromosome"/>
</dbReference>
<evidence type="ECO:0000256" key="2">
    <source>
        <dbReference type="ARBA" id="ARBA00023015"/>
    </source>
</evidence>
<evidence type="ECO:0000313" key="11">
    <source>
        <dbReference type="Proteomes" id="UP000515947"/>
    </source>
</evidence>
<dbReference type="GO" id="GO:0016987">
    <property type="term" value="F:sigma factor activity"/>
    <property type="evidence" value="ECO:0007669"/>
    <property type="project" value="UniProtKB-KW"/>
</dbReference>
<evidence type="ECO:0000256" key="1">
    <source>
        <dbReference type="ARBA" id="ARBA00010641"/>
    </source>
</evidence>
<evidence type="ECO:0000256" key="5">
    <source>
        <dbReference type="ARBA" id="ARBA00023163"/>
    </source>
</evidence>
<name>A0A7G9R8K4_9ACTN</name>
<protein>
    <submittedName>
        <fullName evidence="10">Sigma-70 family RNA polymerase sigma factor</fullName>
    </submittedName>
</protein>
<evidence type="ECO:0000256" key="6">
    <source>
        <dbReference type="SAM" id="MobiDB-lite"/>
    </source>
</evidence>
<dbReference type="InterPro" id="IPR014284">
    <property type="entry name" value="RNA_pol_sigma-70_dom"/>
</dbReference>
<dbReference type="SUPFAM" id="SSF88659">
    <property type="entry name" value="Sigma3 and sigma4 domains of RNA polymerase sigma factors"/>
    <property type="match status" value="1"/>
</dbReference>
<dbReference type="Gene3D" id="1.10.1740.10">
    <property type="match status" value="1"/>
</dbReference>
<reference evidence="10 11" key="1">
    <citation type="submission" date="2020-08" db="EMBL/GenBank/DDBJ databases">
        <title>Genome sequence of Nocardioides mesophilus KACC 16243T.</title>
        <authorList>
            <person name="Hyun D.-W."/>
            <person name="Bae J.-W."/>
        </authorList>
    </citation>
    <scope>NUCLEOTIDE SEQUENCE [LARGE SCALE GENOMIC DNA]</scope>
    <source>
        <strain evidence="10 11">KACC 16243</strain>
    </source>
</reference>
<comment type="similarity">
    <text evidence="1">Belongs to the sigma-70 factor family. ECF subfamily.</text>
</comment>
<dbReference type="InterPro" id="IPR013324">
    <property type="entry name" value="RNA_pol_sigma_r3/r4-like"/>
</dbReference>
<evidence type="ECO:0000259" key="9">
    <source>
        <dbReference type="Pfam" id="PF13490"/>
    </source>
</evidence>
<feature type="compositionally biased region" description="Polar residues" evidence="6">
    <location>
        <begin position="428"/>
        <end position="480"/>
    </location>
</feature>
<dbReference type="SUPFAM" id="SSF88946">
    <property type="entry name" value="Sigma2 domain of RNA polymerase sigma factors"/>
    <property type="match status" value="1"/>
</dbReference>
<dbReference type="AlphaFoldDB" id="A0A7G9R8K4"/>
<dbReference type="Pfam" id="PF04542">
    <property type="entry name" value="Sigma70_r2"/>
    <property type="match status" value="1"/>
</dbReference>
<dbReference type="GO" id="GO:0006352">
    <property type="term" value="P:DNA-templated transcription initiation"/>
    <property type="evidence" value="ECO:0007669"/>
    <property type="project" value="InterPro"/>
</dbReference>
<keyword evidence="3" id="KW-0731">Sigma factor</keyword>
<dbReference type="PANTHER" id="PTHR43133:SF8">
    <property type="entry name" value="RNA POLYMERASE SIGMA FACTOR HI_1459-RELATED"/>
    <property type="match status" value="1"/>
</dbReference>
<feature type="domain" description="RNA polymerase sigma factor 70 region 4 type 2" evidence="8">
    <location>
        <begin position="128"/>
        <end position="175"/>
    </location>
</feature>
<evidence type="ECO:0000256" key="3">
    <source>
        <dbReference type="ARBA" id="ARBA00023082"/>
    </source>
</evidence>
<keyword evidence="11" id="KW-1185">Reference proteome</keyword>
<feature type="domain" description="Putative zinc-finger" evidence="9">
    <location>
        <begin position="194"/>
        <end position="227"/>
    </location>
</feature>
<feature type="compositionally biased region" description="Low complexity" evidence="6">
    <location>
        <begin position="395"/>
        <end position="427"/>
    </location>
</feature>
<dbReference type="InterPro" id="IPR041916">
    <property type="entry name" value="Anti_sigma_zinc_sf"/>
</dbReference>
<keyword evidence="5" id="KW-0804">Transcription</keyword>
<keyword evidence="2" id="KW-0805">Transcription regulation</keyword>
<keyword evidence="4" id="KW-0238">DNA-binding</keyword>
<dbReference type="KEGG" id="nmes:H9L09_15560"/>
<feature type="domain" description="RNA polymerase sigma-70 region 2" evidence="7">
    <location>
        <begin position="31"/>
        <end position="98"/>
    </location>
</feature>
<dbReference type="PANTHER" id="PTHR43133">
    <property type="entry name" value="RNA POLYMERASE ECF-TYPE SIGMA FACTO"/>
    <property type="match status" value="1"/>
</dbReference>
<dbReference type="GO" id="GO:0003677">
    <property type="term" value="F:DNA binding"/>
    <property type="evidence" value="ECO:0007669"/>
    <property type="project" value="UniProtKB-KW"/>
</dbReference>
<sequence>MTDILSEIDTPSDAELISRVRGGDVAAYGDLFARHVEAANRLARQLVRGPDADDLVSEAFAKVLSVLQGGGGPDVAFRAYLLTAVRRLHVDKVRASSRLQTSDDMTAFDPGVPFQDTAVAAFESGAAAKAFASLPERWQMVLWHLEVEGQKPAEIAALLGMSANSVSALAYRAREGLRQAFLTMHLHDISETECRWTNEHLGAYIRKGLAKRDGAKVQTHLDGCRRCTAMYLELTEVNSNLRALIAPLLLGTAATGYLASAGSAAGSAGVMAVVGRVRDALAANAGVATAGAVAATVAAAAAAGIVIVQSGSSERVSAADEPISATSTLPRTGTTGDPVPDAVASTSAGDPGTLVGEPVSSPAAVPAVFPLPSGSSTPTATPDAAPSDVPVLAPLGEPAGETAATADPGAAPSGSAAPSAGESALPSQDPSPSESALPSQDPSPSESALPSQDPSPSESALPSVEPSPSQTPTEPVPVTTNLSAAGASLSDGHVRFTLQGSPELPPTVTVSLSADPDGILFGGGGTCSPLTGDPTKVLCQTANPLVTAPFTRATTTATGASFDVDLPLVIPPGQPDTTITLTLVAPAGYQDPDLGDDSLVLGYVAPVTPPPTPTADVALTLGELTDRHQVSADGTDSYVVRTAVSGWPADGGPLTVTLSEAAALAAPVAGCTLSDSGTVLTCEQVSGDLVLDLRVVSASDLPTSFSATVSSPAGYLDPSADNTDDVLLTPTPEVAVRLSMSDDLDGKSGKGSVTATVDAPAGVEVRLTASFDAADLEVTPTSTGCTVTAGLITCTVTGGGSVDLDVALVDRPNASGSATLSLAATPVGAVDLDPSDNSGSVSVQRKG</sequence>
<dbReference type="InterPro" id="IPR013325">
    <property type="entry name" value="RNA_pol_sigma_r2"/>
</dbReference>
<dbReference type="EMBL" id="CP060713">
    <property type="protein sequence ID" value="QNN51929.1"/>
    <property type="molecule type" value="Genomic_DNA"/>
</dbReference>
<dbReference type="Gene3D" id="1.10.10.1320">
    <property type="entry name" value="Anti-sigma factor, zinc-finger domain"/>
    <property type="match status" value="1"/>
</dbReference>
<feature type="compositionally biased region" description="Polar residues" evidence="6">
    <location>
        <begin position="324"/>
        <end position="335"/>
    </location>
</feature>
<evidence type="ECO:0000256" key="4">
    <source>
        <dbReference type="ARBA" id="ARBA00023125"/>
    </source>
</evidence>
<feature type="region of interest" description="Disordered" evidence="6">
    <location>
        <begin position="316"/>
        <end position="480"/>
    </location>
</feature>
<dbReference type="InterPro" id="IPR039425">
    <property type="entry name" value="RNA_pol_sigma-70-like"/>
</dbReference>
<gene>
    <name evidence="10" type="ORF">H9L09_15560</name>
</gene>
<dbReference type="Gene3D" id="1.10.10.10">
    <property type="entry name" value="Winged helix-like DNA-binding domain superfamily/Winged helix DNA-binding domain"/>
    <property type="match status" value="1"/>
</dbReference>
<evidence type="ECO:0000313" key="10">
    <source>
        <dbReference type="EMBL" id="QNN51929.1"/>
    </source>
</evidence>
<dbReference type="InterPro" id="IPR007627">
    <property type="entry name" value="RNA_pol_sigma70_r2"/>
</dbReference>
<dbReference type="Pfam" id="PF08281">
    <property type="entry name" value="Sigma70_r4_2"/>
    <property type="match status" value="1"/>
</dbReference>
<dbReference type="InterPro" id="IPR013249">
    <property type="entry name" value="RNA_pol_sigma70_r4_t2"/>
</dbReference>
<dbReference type="InterPro" id="IPR027383">
    <property type="entry name" value="Znf_put"/>
</dbReference>
<evidence type="ECO:0000259" key="7">
    <source>
        <dbReference type="Pfam" id="PF04542"/>
    </source>
</evidence>
<dbReference type="RefSeq" id="WP_187577772.1">
    <property type="nucleotide sequence ID" value="NZ_CP060713.1"/>
</dbReference>
<evidence type="ECO:0000259" key="8">
    <source>
        <dbReference type="Pfam" id="PF08281"/>
    </source>
</evidence>
<accession>A0A7G9R8K4</accession>
<proteinExistence type="inferred from homology"/>
<dbReference type="InterPro" id="IPR036388">
    <property type="entry name" value="WH-like_DNA-bd_sf"/>
</dbReference>
<dbReference type="Pfam" id="PF13490">
    <property type="entry name" value="zf-HC2"/>
    <property type="match status" value="1"/>
</dbReference>
<dbReference type="NCBIfam" id="TIGR02937">
    <property type="entry name" value="sigma70-ECF"/>
    <property type="match status" value="1"/>
</dbReference>
<organism evidence="10 11">
    <name type="scientific">Nocardioides mesophilus</name>
    <dbReference type="NCBI Taxonomy" id="433659"/>
    <lineage>
        <taxon>Bacteria</taxon>
        <taxon>Bacillati</taxon>
        <taxon>Actinomycetota</taxon>
        <taxon>Actinomycetes</taxon>
        <taxon>Propionibacteriales</taxon>
        <taxon>Nocardioidaceae</taxon>
        <taxon>Nocardioides</taxon>
    </lineage>
</organism>